<keyword evidence="4" id="KW-0677">Repeat</keyword>
<dbReference type="PANTHER" id="PTHR45661:SF3">
    <property type="entry name" value="IG-LIKE DOMAIN-CONTAINING PROTEIN"/>
    <property type="match status" value="1"/>
</dbReference>
<evidence type="ECO:0000256" key="1">
    <source>
        <dbReference type="ARBA" id="ARBA00022512"/>
    </source>
</evidence>
<feature type="compositionally biased region" description="Polar residues" evidence="6">
    <location>
        <begin position="80"/>
        <end position="89"/>
    </location>
</feature>
<accession>A0A4P6YRB6</accession>
<dbReference type="InterPro" id="IPR019931">
    <property type="entry name" value="LPXTG_anchor"/>
</dbReference>
<dbReference type="Gene3D" id="3.10.20.320">
    <property type="entry name" value="Putative peptidoglycan bound protein (lpxtg motif)"/>
    <property type="match status" value="1"/>
</dbReference>
<dbReference type="Gene3D" id="3.80.10.10">
    <property type="entry name" value="Ribonuclease Inhibitor"/>
    <property type="match status" value="3"/>
</dbReference>
<keyword evidence="1" id="KW-0134">Cell wall</keyword>
<dbReference type="RefSeq" id="WP_133362258.1">
    <property type="nucleotide sequence ID" value="NZ_CP037940.1"/>
</dbReference>
<dbReference type="AlphaFoldDB" id="A0A4P6YRB6"/>
<reference evidence="10" key="1">
    <citation type="submission" date="2019-03" db="EMBL/GenBank/DDBJ databases">
        <title>Weissella sp. 26KH-42 Genome sequencing.</title>
        <authorList>
            <person name="Heo J."/>
            <person name="Kim S.-J."/>
            <person name="Kim J.-S."/>
            <person name="Hong S.-B."/>
            <person name="Kwon S.-W."/>
        </authorList>
    </citation>
    <scope>NUCLEOTIDE SEQUENCE [LARGE SCALE GENOMIC DNA]</scope>
    <source>
        <strain evidence="10">26KH-42</strain>
    </source>
</reference>
<feature type="domain" description="Gram-positive cocci surface proteins LPxTG" evidence="8">
    <location>
        <begin position="876"/>
        <end position="910"/>
    </location>
</feature>
<gene>
    <name evidence="9" type="ORF">EQG49_01260</name>
</gene>
<feature type="transmembrane region" description="Helical" evidence="7">
    <location>
        <begin position="886"/>
        <end position="905"/>
    </location>
</feature>
<name>A0A4P6YRB6_9LACO</name>
<dbReference type="InterPro" id="IPR032675">
    <property type="entry name" value="LRR_dom_sf"/>
</dbReference>
<evidence type="ECO:0000256" key="5">
    <source>
        <dbReference type="ARBA" id="ARBA00023088"/>
    </source>
</evidence>
<keyword evidence="2" id="KW-0964">Secreted</keyword>
<dbReference type="Pfam" id="PF19258">
    <property type="entry name" value="KxYKxGKxW_sig"/>
    <property type="match status" value="1"/>
</dbReference>
<dbReference type="OrthoDB" id="2149855at2"/>
<dbReference type="PANTHER" id="PTHR45661">
    <property type="entry name" value="SURFACE ANTIGEN"/>
    <property type="match status" value="1"/>
</dbReference>
<dbReference type="Proteomes" id="UP000292886">
    <property type="component" value="Chromosome"/>
</dbReference>
<organism evidence="9 10">
    <name type="scientific">Periweissella cryptocerci</name>
    <dbReference type="NCBI Taxonomy" id="2506420"/>
    <lineage>
        <taxon>Bacteria</taxon>
        <taxon>Bacillati</taxon>
        <taxon>Bacillota</taxon>
        <taxon>Bacilli</taxon>
        <taxon>Lactobacillales</taxon>
        <taxon>Lactobacillaceae</taxon>
        <taxon>Periweissella</taxon>
    </lineage>
</organism>
<feature type="compositionally biased region" description="Low complexity" evidence="6">
    <location>
        <begin position="753"/>
        <end position="764"/>
    </location>
</feature>
<dbReference type="Pfam" id="PF06458">
    <property type="entry name" value="MucBP"/>
    <property type="match status" value="1"/>
</dbReference>
<dbReference type="Pfam" id="PF00746">
    <property type="entry name" value="Gram_pos_anchor"/>
    <property type="match status" value="1"/>
</dbReference>
<dbReference type="KEGG" id="wei:EQG49_01260"/>
<keyword evidence="7" id="KW-1133">Transmembrane helix</keyword>
<dbReference type="InterPro" id="IPR009459">
    <property type="entry name" value="MucBP_dom"/>
</dbReference>
<dbReference type="InterPro" id="IPR026906">
    <property type="entry name" value="LRR_5"/>
</dbReference>
<keyword evidence="7" id="KW-0472">Membrane</keyword>
<dbReference type="NCBIfam" id="TIGR01167">
    <property type="entry name" value="LPXTG_anchor"/>
    <property type="match status" value="1"/>
</dbReference>
<feature type="region of interest" description="Disordered" evidence="6">
    <location>
        <begin position="752"/>
        <end position="880"/>
    </location>
</feature>
<feature type="compositionally biased region" description="Low complexity" evidence="6">
    <location>
        <begin position="844"/>
        <end position="857"/>
    </location>
</feature>
<evidence type="ECO:0000256" key="4">
    <source>
        <dbReference type="ARBA" id="ARBA00022737"/>
    </source>
</evidence>
<keyword evidence="5" id="KW-0572">Peptidoglycan-anchor</keyword>
<evidence type="ECO:0000313" key="9">
    <source>
        <dbReference type="EMBL" id="QBO35178.1"/>
    </source>
</evidence>
<dbReference type="Pfam" id="PF13306">
    <property type="entry name" value="LRR_5"/>
    <property type="match status" value="2"/>
</dbReference>
<evidence type="ECO:0000256" key="6">
    <source>
        <dbReference type="SAM" id="MobiDB-lite"/>
    </source>
</evidence>
<evidence type="ECO:0000313" key="10">
    <source>
        <dbReference type="Proteomes" id="UP000292886"/>
    </source>
</evidence>
<sequence>MEKENKQHYKMYKHGKQWIYASLATIMLVSGLGSAPLVLAEEVAAERTEVAENGTTVEDESVPTLASPDELPAADITPVVTESTTTDISDVTPVQQPAEQPAKPAASKQNPITTSADTLASAPVKSKTPRGTVSHTFARTDFTFDGSTITGFSNTFLSGDYKNWDGVLSFPADLSDITAIGASAFSYKTITVIDFTNLPNIKNIGASAFGANNLSSLDLSPLANLETIDDHAFASNKTMQNINFSNLTNLTSIGTYAFQYSYALTNLDLSPLIKLQSIGKSAFEENTSLTAIDFTNLTQLTTIGDTAFSGCTALKSLDLSPLINLVTIMPTAFRSCTALAEVNFDNLTKLQTIGAYAFENDGALTHLDFSSLTSLVTIDTEAFRDCSKLQSVTFGTLPSLKTIGSQAFLSTKLASFDFNSLPALTTIGSSAFSKTQLTNLNLSNLEYLQSIDSYAFSYCSSLKTVVLDNLPLLTALPTYMFYTCGALETVSLTSLPSLASIGSLAFSKGAYDGSLNLNHITVDDLNPSLQIADNAFERTKSDGIVRPTNVDAALVTAHKFVDNMNGNAINAFHGNDAWKISGTVSHKYIDQNGQEIITDNTNMSVTPWTYEGLITDPYEAPAAPEIAGYGAPEYVSGNVTGTLTGGPQEIVYRYRAIPTNAKTFTIYRVDKDTGADLGTETFEDGDLTAILDLTPKNIDGYDFVELYGSNMSAAASRDITDYEWLRDDDLAKTQLTFGDNNGRSYKFVYSAKSTNGNTGDSSTGGENGDGTPDNGTQVPTPTSPDDTVKPGDTPNLGTDLTPGKLPGSTTNKPTPKPVTTNGTTPGTTTGKQPTKLPSSGGKTASGNSSAGNTANGNVRTNSNATSVNGGQATGTLPKAGNSNSNLLTTFGFMILATVLGWFAFIKRRQS</sequence>
<dbReference type="InterPro" id="IPR053139">
    <property type="entry name" value="Surface_bspA-like"/>
</dbReference>
<proteinExistence type="predicted"/>
<evidence type="ECO:0000259" key="8">
    <source>
        <dbReference type="PROSITE" id="PS50847"/>
    </source>
</evidence>
<feature type="compositionally biased region" description="Polar residues" evidence="6">
    <location>
        <begin position="858"/>
        <end position="880"/>
    </location>
</feature>
<evidence type="ECO:0000256" key="7">
    <source>
        <dbReference type="SAM" id="Phobius"/>
    </source>
</evidence>
<dbReference type="InterPro" id="IPR022263">
    <property type="entry name" value="KxYKxGKxW"/>
</dbReference>
<feature type="compositionally biased region" description="Polar residues" evidence="6">
    <location>
        <begin position="773"/>
        <end position="785"/>
    </location>
</feature>
<dbReference type="EMBL" id="CP037940">
    <property type="protein sequence ID" value="QBO35178.1"/>
    <property type="molecule type" value="Genomic_DNA"/>
</dbReference>
<dbReference type="PROSITE" id="PS50847">
    <property type="entry name" value="GRAM_POS_ANCHORING"/>
    <property type="match status" value="1"/>
</dbReference>
<feature type="compositionally biased region" description="Low complexity" evidence="6">
    <location>
        <begin position="93"/>
        <end position="109"/>
    </location>
</feature>
<evidence type="ECO:0000256" key="2">
    <source>
        <dbReference type="ARBA" id="ARBA00022525"/>
    </source>
</evidence>
<keyword evidence="7" id="KW-0812">Transmembrane</keyword>
<feature type="region of interest" description="Disordered" evidence="6">
    <location>
        <begin position="49"/>
        <end position="132"/>
    </location>
</feature>
<dbReference type="NCBIfam" id="TIGR03715">
    <property type="entry name" value="KxYKxGKxW"/>
    <property type="match status" value="1"/>
</dbReference>
<keyword evidence="3" id="KW-0732">Signal</keyword>
<dbReference type="SUPFAM" id="SSF52058">
    <property type="entry name" value="L domain-like"/>
    <property type="match status" value="1"/>
</dbReference>
<evidence type="ECO:0000256" key="3">
    <source>
        <dbReference type="ARBA" id="ARBA00022729"/>
    </source>
</evidence>
<feature type="compositionally biased region" description="Low complexity" evidence="6">
    <location>
        <begin position="809"/>
        <end position="835"/>
    </location>
</feature>
<keyword evidence="10" id="KW-1185">Reference proteome</keyword>
<protein>
    <submittedName>
        <fullName evidence="9">LPXTG cell wall anchor domain-containing protein</fullName>
    </submittedName>
</protein>